<gene>
    <name evidence="2" type="ORF">DV701_06515</name>
</gene>
<feature type="region of interest" description="Disordered" evidence="1">
    <location>
        <begin position="1"/>
        <end position="65"/>
    </location>
</feature>
<evidence type="ECO:0000313" key="3">
    <source>
        <dbReference type="Proteomes" id="UP000253790"/>
    </source>
</evidence>
<proteinExistence type="predicted"/>
<evidence type="ECO:0000256" key="1">
    <source>
        <dbReference type="SAM" id="MobiDB-lite"/>
    </source>
</evidence>
<reference evidence="2 3" key="1">
    <citation type="submission" date="2018-07" db="EMBL/GenBank/DDBJ databases">
        <title>Complete genome sequencing of Ornithinimicrobium sp. AMA3305.</title>
        <authorList>
            <person name="Bae J.-W."/>
        </authorList>
    </citation>
    <scope>NUCLEOTIDE SEQUENCE [LARGE SCALE GENOMIC DNA]</scope>
    <source>
        <strain evidence="2 3">AMA3305</strain>
    </source>
</reference>
<dbReference type="AlphaFoldDB" id="A0A345NLB9"/>
<dbReference type="Proteomes" id="UP000253790">
    <property type="component" value="Chromosome"/>
</dbReference>
<organism evidence="2 3">
    <name type="scientific">Ornithinimicrobium avium</name>
    <dbReference type="NCBI Taxonomy" id="2283195"/>
    <lineage>
        <taxon>Bacteria</taxon>
        <taxon>Bacillati</taxon>
        <taxon>Actinomycetota</taxon>
        <taxon>Actinomycetes</taxon>
        <taxon>Micrococcales</taxon>
        <taxon>Ornithinimicrobiaceae</taxon>
        <taxon>Ornithinimicrobium</taxon>
    </lineage>
</organism>
<accession>A0A345NLB9</accession>
<dbReference type="KEGG" id="orn:DV701_06515"/>
<evidence type="ECO:0000313" key="2">
    <source>
        <dbReference type="EMBL" id="AXH95827.1"/>
    </source>
</evidence>
<name>A0A345NLB9_9MICO</name>
<protein>
    <submittedName>
        <fullName evidence="2">Uncharacterized protein</fullName>
    </submittedName>
</protein>
<dbReference type="EMBL" id="CP031229">
    <property type="protein sequence ID" value="AXH95827.1"/>
    <property type="molecule type" value="Genomic_DNA"/>
</dbReference>
<keyword evidence="3" id="KW-1185">Reference proteome</keyword>
<feature type="compositionally biased region" description="Low complexity" evidence="1">
    <location>
        <begin position="19"/>
        <end position="32"/>
    </location>
</feature>
<feature type="compositionally biased region" description="Basic residues" evidence="1">
    <location>
        <begin position="1"/>
        <end position="18"/>
    </location>
</feature>
<sequence length="65" mass="6431">MTGPGRRRPAPGRARGARRAAGCFPVPTAPGARGPGGPPPGRHGAPASPRARRSAPRAAPVPAPL</sequence>